<dbReference type="SMART" id="SM00873">
    <property type="entry name" value="B3_4"/>
    <property type="match status" value="1"/>
</dbReference>
<dbReference type="EMBL" id="FMUS01000002">
    <property type="protein sequence ID" value="SCX92371.1"/>
    <property type="molecule type" value="Genomic_DNA"/>
</dbReference>
<dbReference type="AlphaFoldDB" id="A0A1G5BQF0"/>
<keyword evidence="3" id="KW-1185">Reference proteome</keyword>
<dbReference type="SUPFAM" id="SSF56037">
    <property type="entry name" value="PheT/TilS domain"/>
    <property type="match status" value="1"/>
</dbReference>
<dbReference type="Gene3D" id="3.50.40.10">
    <property type="entry name" value="Phenylalanyl-trna Synthetase, Chain B, domain 3"/>
    <property type="match status" value="1"/>
</dbReference>
<dbReference type="OrthoDB" id="276580at2"/>
<dbReference type="InterPro" id="IPR020825">
    <property type="entry name" value="Phe-tRNA_synthase-like_B3/B4"/>
</dbReference>
<dbReference type="InterPro" id="IPR005146">
    <property type="entry name" value="B3/B4_tRNA-bd"/>
</dbReference>
<dbReference type="Proteomes" id="UP000198636">
    <property type="component" value="Unassembled WGS sequence"/>
</dbReference>
<reference evidence="2 3" key="1">
    <citation type="submission" date="2016-10" db="EMBL/GenBank/DDBJ databases">
        <authorList>
            <person name="de Groot N.N."/>
        </authorList>
    </citation>
    <scope>NUCLEOTIDE SEQUENCE [LARGE SCALE GENOMIC DNA]</scope>
    <source>
        <strain evidence="2 3">DSM 18978</strain>
    </source>
</reference>
<dbReference type="GO" id="GO:0003723">
    <property type="term" value="F:RNA binding"/>
    <property type="evidence" value="ECO:0007669"/>
    <property type="project" value="InterPro"/>
</dbReference>
<dbReference type="GO" id="GO:0004826">
    <property type="term" value="F:phenylalanine-tRNA ligase activity"/>
    <property type="evidence" value="ECO:0007669"/>
    <property type="project" value="InterPro"/>
</dbReference>
<evidence type="ECO:0000313" key="3">
    <source>
        <dbReference type="Proteomes" id="UP000198636"/>
    </source>
</evidence>
<gene>
    <name evidence="2" type="ORF">SAMN03080606_00492</name>
</gene>
<sequence>MNYTVKSEVFEFNPRLHFGILIGKGLNNSESTSSDIDLLRSAENYVRQVIKEEELRSLPIIQDYRNTLQEAGINPNKYPPSTEAMLKRVLKGHSLPTINALVDLCNVVSLENQISLGGHDLRDISEDLSVCLSRGTERFLPFGANEYETVEEGELVFTSGDIVQTRKWIWRQSELGKMTLDTKNVFFQLVGFEDNEGSSLIRALNTLEKFVADRFGGVCQRYIVNQNNASIEF</sequence>
<organism evidence="2 3">
    <name type="scientific">Alkaliphilus peptidifermentans DSM 18978</name>
    <dbReference type="NCBI Taxonomy" id="1120976"/>
    <lineage>
        <taxon>Bacteria</taxon>
        <taxon>Bacillati</taxon>
        <taxon>Bacillota</taxon>
        <taxon>Clostridia</taxon>
        <taxon>Peptostreptococcales</taxon>
        <taxon>Natronincolaceae</taxon>
        <taxon>Alkaliphilus</taxon>
    </lineage>
</organism>
<evidence type="ECO:0000259" key="1">
    <source>
        <dbReference type="SMART" id="SM00873"/>
    </source>
</evidence>
<feature type="domain" description="B3/B4 tRNA-binding" evidence="1">
    <location>
        <begin position="63"/>
        <end position="216"/>
    </location>
</feature>
<proteinExistence type="predicted"/>
<dbReference type="Pfam" id="PF03483">
    <property type="entry name" value="B3_4"/>
    <property type="match status" value="1"/>
</dbReference>
<protein>
    <submittedName>
        <fullName evidence="2">B3/B4 domain-containing protein (DNA/RNA-binding domain of Phe-tRNA-synthetase)</fullName>
    </submittedName>
</protein>
<name>A0A1G5BQF0_9FIRM</name>
<dbReference type="RefSeq" id="WP_091539571.1">
    <property type="nucleotide sequence ID" value="NZ_FMUS01000002.1"/>
</dbReference>
<evidence type="ECO:0000313" key="2">
    <source>
        <dbReference type="EMBL" id="SCX92371.1"/>
    </source>
</evidence>
<accession>A0A1G5BQF0</accession>
<dbReference type="PANTHER" id="PTHR39209:SF2">
    <property type="entry name" value="CYTOPLASMIC PROTEIN"/>
    <property type="match status" value="1"/>
</dbReference>
<dbReference type="PANTHER" id="PTHR39209">
    <property type="match status" value="1"/>
</dbReference>